<dbReference type="RefSeq" id="WP_119747489.1">
    <property type="nucleotide sequence ID" value="NZ_QVRA01000012.1"/>
</dbReference>
<feature type="transmembrane region" description="Helical" evidence="2">
    <location>
        <begin position="129"/>
        <end position="147"/>
    </location>
</feature>
<reference evidence="3 4" key="1">
    <citation type="submission" date="2018-08" db="EMBL/GenBank/DDBJ databases">
        <title>Sphingobium sp. EO9.</title>
        <authorList>
            <person name="Park Y."/>
            <person name="Kim K.H."/>
            <person name="Jeon C.O."/>
        </authorList>
    </citation>
    <scope>NUCLEOTIDE SEQUENCE [LARGE SCALE GENOMIC DNA]</scope>
    <source>
        <strain evidence="3 4">EO9</strain>
    </source>
</reference>
<dbReference type="Proteomes" id="UP000283469">
    <property type="component" value="Unassembled WGS sequence"/>
</dbReference>
<dbReference type="OrthoDB" id="780137at2"/>
<dbReference type="AlphaFoldDB" id="A0A418YQX3"/>
<feature type="region of interest" description="Disordered" evidence="1">
    <location>
        <begin position="461"/>
        <end position="519"/>
    </location>
</feature>
<comment type="caution">
    <text evidence="3">The sequence shown here is derived from an EMBL/GenBank/DDBJ whole genome shotgun (WGS) entry which is preliminary data.</text>
</comment>
<evidence type="ECO:0000313" key="4">
    <source>
        <dbReference type="Proteomes" id="UP000283469"/>
    </source>
</evidence>
<evidence type="ECO:0000313" key="3">
    <source>
        <dbReference type="EMBL" id="RJG53911.1"/>
    </source>
</evidence>
<sequence>MSAGDLPTRWTAPAKRRVMADSLALALPLIIATAAIGWRLFGIVAAVVIVVIGSAIALFFARHRAARYDQRWLVRALDAIRPDLEDSADLLFADPAMLGLLERLQQARLADRIDGDSPQSLRPDWSRRLILILWIAGLIMIGLVLFWPRPGHGPPTLAPSTEALPATPGIPRLVAQNLRIIPPAYTGLPPRDSASLDARAPVGSRIEWTLRFDPQATVPAIQPIGGARLGLRRDGANWIASRTLDASFLYRVDPASGRGPTPPLHRIDAIADSPPQVRAISPAASLTMVTAGQRSWTPVFTATDDYGVAATARLRITLALGEGENVTFSEREIALSGSGPARDRRFTPRLDFSALGFGAGGDMVVQLIVRDTRQPVANEVRGPSLILRWPSPKQPESSGLQGMVNTTLPAYFRSQRQIIIDAETLIRQKRGLAADRYLTRSASIGGDQQILRGRYSQFLGGEEEETPESPTADGEQHSDDDGHDHGGPPRQNAPGFGAPEDVLADFGHPHDDSPASSLDPETRAILKQAVDEMWQSELQLKQGHPDLALPFAYRALRFIKEVQQATRIFLSRVGPELPPIDASRRMTGKREGLSSRVLAIAPVEGRDGPAAAAWRALGDGPGAIRGPIALDALDRWPRAQAAHLPDPLALSGAIDAVRRDPACLPCRAKLRALLWTAMARPPAHLARRRPADAGGARYLGAMGGGTP</sequence>
<gene>
    <name evidence="3" type="ORF">D0Z70_14095</name>
</gene>
<proteinExistence type="predicted"/>
<organism evidence="3 4">
    <name type="scientific">Sphingobium terrigena</name>
    <dbReference type="NCBI Taxonomy" id="2304063"/>
    <lineage>
        <taxon>Bacteria</taxon>
        <taxon>Pseudomonadati</taxon>
        <taxon>Pseudomonadota</taxon>
        <taxon>Alphaproteobacteria</taxon>
        <taxon>Sphingomonadales</taxon>
        <taxon>Sphingomonadaceae</taxon>
        <taxon>Sphingobium</taxon>
    </lineage>
</organism>
<dbReference type="EMBL" id="QVRA01000012">
    <property type="protein sequence ID" value="RJG53911.1"/>
    <property type="molecule type" value="Genomic_DNA"/>
</dbReference>
<keyword evidence="2" id="KW-1133">Transmembrane helix</keyword>
<feature type="compositionally biased region" description="Basic and acidic residues" evidence="1">
    <location>
        <begin position="474"/>
        <end position="487"/>
    </location>
</feature>
<evidence type="ECO:0000256" key="1">
    <source>
        <dbReference type="SAM" id="MobiDB-lite"/>
    </source>
</evidence>
<feature type="transmembrane region" description="Helical" evidence="2">
    <location>
        <begin position="43"/>
        <end position="61"/>
    </location>
</feature>
<keyword evidence="2" id="KW-0472">Membrane</keyword>
<evidence type="ECO:0000256" key="2">
    <source>
        <dbReference type="SAM" id="Phobius"/>
    </source>
</evidence>
<keyword evidence="2" id="KW-0812">Transmembrane</keyword>
<protein>
    <submittedName>
        <fullName evidence="3">DUF4175 domain-containing protein</fullName>
    </submittedName>
</protein>
<feature type="transmembrane region" description="Helical" evidence="2">
    <location>
        <begin position="18"/>
        <end position="37"/>
    </location>
</feature>
<name>A0A418YQX3_9SPHN</name>
<accession>A0A418YQX3</accession>
<keyword evidence="4" id="KW-1185">Reference proteome</keyword>